<dbReference type="EC" id="3.1.3.25" evidence="8"/>
<dbReference type="InterPro" id="IPR020583">
    <property type="entry name" value="Inositol_monoP_metal-BS"/>
</dbReference>
<keyword evidence="7 8" id="KW-0460">Magnesium</keyword>
<evidence type="ECO:0000256" key="3">
    <source>
        <dbReference type="ARBA" id="ARBA00009759"/>
    </source>
</evidence>
<evidence type="ECO:0000313" key="10">
    <source>
        <dbReference type="Proteomes" id="UP001327459"/>
    </source>
</evidence>
<evidence type="ECO:0000256" key="1">
    <source>
        <dbReference type="ARBA" id="ARBA00001033"/>
    </source>
</evidence>
<keyword evidence="10" id="KW-1185">Reference proteome</keyword>
<dbReference type="Gene3D" id="3.40.190.80">
    <property type="match status" value="1"/>
</dbReference>
<dbReference type="Proteomes" id="UP001327459">
    <property type="component" value="Chromosome"/>
</dbReference>
<keyword evidence="6" id="KW-0889">Transcription antitermination</keyword>
<dbReference type="PANTHER" id="PTHR20854:SF4">
    <property type="entry name" value="INOSITOL-1-MONOPHOSPHATASE-RELATED"/>
    <property type="match status" value="1"/>
</dbReference>
<reference evidence="9 10" key="1">
    <citation type="submission" date="2023-11" db="EMBL/GenBank/DDBJ databases">
        <title>MicrobeMod: A computational toolkit for identifying prokaryotic methylation and restriction-modification with nanopore sequencing.</title>
        <authorList>
            <person name="Crits-Christoph A."/>
            <person name="Kang S.C."/>
            <person name="Lee H."/>
            <person name="Ostrov N."/>
        </authorList>
    </citation>
    <scope>NUCLEOTIDE SEQUENCE [LARGE SCALE GENOMIC DNA]</scope>
    <source>
        <strain evidence="9 10">ATCC 49870</strain>
    </source>
</reference>
<evidence type="ECO:0000256" key="5">
    <source>
        <dbReference type="ARBA" id="ARBA00022801"/>
    </source>
</evidence>
<dbReference type="InterPro" id="IPR033942">
    <property type="entry name" value="IMPase"/>
</dbReference>
<organism evidence="9 10">
    <name type="scientific">Guyparkeria halophila</name>
    <dbReference type="NCBI Taxonomy" id="47960"/>
    <lineage>
        <taxon>Bacteria</taxon>
        <taxon>Pseudomonadati</taxon>
        <taxon>Pseudomonadota</taxon>
        <taxon>Gammaproteobacteria</taxon>
        <taxon>Chromatiales</taxon>
        <taxon>Thioalkalibacteraceae</taxon>
        <taxon>Guyparkeria</taxon>
    </lineage>
</organism>
<keyword evidence="5 8" id="KW-0378">Hydrolase</keyword>
<dbReference type="PROSITE" id="PS00630">
    <property type="entry name" value="IMP_2"/>
    <property type="match status" value="1"/>
</dbReference>
<evidence type="ECO:0000256" key="4">
    <source>
        <dbReference type="ARBA" id="ARBA00022723"/>
    </source>
</evidence>
<dbReference type="GO" id="GO:0016787">
    <property type="term" value="F:hydrolase activity"/>
    <property type="evidence" value="ECO:0007669"/>
    <property type="project" value="UniProtKB-KW"/>
</dbReference>
<accession>A0ABZ0YWK7</accession>
<evidence type="ECO:0000256" key="6">
    <source>
        <dbReference type="ARBA" id="ARBA00022814"/>
    </source>
</evidence>
<dbReference type="PANTHER" id="PTHR20854">
    <property type="entry name" value="INOSITOL MONOPHOSPHATASE"/>
    <property type="match status" value="1"/>
</dbReference>
<dbReference type="PRINTS" id="PR00377">
    <property type="entry name" value="IMPHPHTASES"/>
</dbReference>
<dbReference type="InterPro" id="IPR000760">
    <property type="entry name" value="Inositol_monophosphatase-like"/>
</dbReference>
<dbReference type="Pfam" id="PF00459">
    <property type="entry name" value="Inositol_P"/>
    <property type="match status" value="1"/>
</dbReference>
<keyword evidence="4 8" id="KW-0479">Metal-binding</keyword>
<proteinExistence type="inferred from homology"/>
<keyword evidence="6" id="KW-0804">Transcription</keyword>
<dbReference type="InterPro" id="IPR020550">
    <property type="entry name" value="Inositol_monophosphatase_CS"/>
</dbReference>
<comment type="cofactor">
    <cofactor evidence="2 8">
        <name>Mg(2+)</name>
        <dbReference type="ChEBI" id="CHEBI:18420"/>
    </cofactor>
</comment>
<comment type="catalytic activity">
    <reaction evidence="1 8">
        <text>a myo-inositol phosphate + H2O = myo-inositol + phosphate</text>
        <dbReference type="Rhea" id="RHEA:24056"/>
        <dbReference type="ChEBI" id="CHEBI:15377"/>
        <dbReference type="ChEBI" id="CHEBI:17268"/>
        <dbReference type="ChEBI" id="CHEBI:43474"/>
        <dbReference type="ChEBI" id="CHEBI:84139"/>
        <dbReference type="EC" id="3.1.3.25"/>
    </reaction>
</comment>
<name>A0ABZ0YWK7_9GAMM</name>
<protein>
    <recommendedName>
        <fullName evidence="8">Inositol-1-monophosphatase</fullName>
        <ecNumber evidence="8">3.1.3.25</ecNumber>
    </recommendedName>
</protein>
<evidence type="ECO:0000313" key="9">
    <source>
        <dbReference type="EMBL" id="WQH16561.1"/>
    </source>
</evidence>
<evidence type="ECO:0000256" key="8">
    <source>
        <dbReference type="RuleBase" id="RU364068"/>
    </source>
</evidence>
<dbReference type="PRINTS" id="PR01959">
    <property type="entry name" value="SBIMPHPHTASE"/>
</dbReference>
<comment type="similarity">
    <text evidence="3 8">Belongs to the inositol monophosphatase superfamily.</text>
</comment>
<dbReference type="SUPFAM" id="SSF56655">
    <property type="entry name" value="Carbohydrate phosphatase"/>
    <property type="match status" value="1"/>
</dbReference>
<dbReference type="PROSITE" id="PS00629">
    <property type="entry name" value="IMP_1"/>
    <property type="match status" value="1"/>
</dbReference>
<keyword evidence="6" id="KW-0805">Transcription regulation</keyword>
<dbReference type="InterPro" id="IPR022337">
    <property type="entry name" value="Inositol_monophosphatase_SuhB"/>
</dbReference>
<dbReference type="CDD" id="cd01639">
    <property type="entry name" value="IMPase"/>
    <property type="match status" value="1"/>
</dbReference>
<sequence length="275" mass="29703">MPHPMLNIAVRAARAAGSVISRSRDRVNDLTIESKKRNDFVTEVDHQAETAIIDTLLRAYPDHGILAEESGAAGQDGAEFRWIIDPLDGTTNFLHGIGHYAVSIALERQGRLELGVIYNPVNQELFTAERGGGAFLDNRRIRVAPRKGLDGALLGTGIPFRDDQNLERYIATLRALHGPIAGIRRPGSAALDLAYVAAGRFDGFWEFGLKPWDMAAGVLLVREAGGVVIDNQGGDDYLGSGNVICANPKLVHAMLQAISKGEAAWRSVSRPESGD</sequence>
<gene>
    <name evidence="9" type="ORF">SR882_01290</name>
</gene>
<dbReference type="RefSeq" id="WP_322521552.1">
    <property type="nucleotide sequence ID" value="NZ_CP140153.1"/>
</dbReference>
<evidence type="ECO:0000256" key="7">
    <source>
        <dbReference type="ARBA" id="ARBA00022842"/>
    </source>
</evidence>
<dbReference type="Gene3D" id="3.30.540.10">
    <property type="entry name" value="Fructose-1,6-Bisphosphatase, subunit A, domain 1"/>
    <property type="match status" value="1"/>
</dbReference>
<dbReference type="EMBL" id="CP140153">
    <property type="protein sequence ID" value="WQH16561.1"/>
    <property type="molecule type" value="Genomic_DNA"/>
</dbReference>
<evidence type="ECO:0000256" key="2">
    <source>
        <dbReference type="ARBA" id="ARBA00001946"/>
    </source>
</evidence>